<feature type="compositionally biased region" description="Polar residues" evidence="1">
    <location>
        <begin position="508"/>
        <end position="524"/>
    </location>
</feature>
<feature type="compositionally biased region" description="Basic and acidic residues" evidence="1">
    <location>
        <begin position="586"/>
        <end position="601"/>
    </location>
</feature>
<dbReference type="InterPro" id="IPR011993">
    <property type="entry name" value="PH-like_dom_sf"/>
</dbReference>
<name>A0AAW1VCS7_9CUCU</name>
<feature type="region of interest" description="Disordered" evidence="1">
    <location>
        <begin position="508"/>
        <end position="533"/>
    </location>
</feature>
<dbReference type="SMART" id="SM00228">
    <property type="entry name" value="PDZ"/>
    <property type="match status" value="1"/>
</dbReference>
<dbReference type="SUPFAM" id="SSF50156">
    <property type="entry name" value="PDZ domain-like"/>
    <property type="match status" value="1"/>
</dbReference>
<feature type="region of interest" description="Disordered" evidence="1">
    <location>
        <begin position="834"/>
        <end position="863"/>
    </location>
</feature>
<evidence type="ECO:0000256" key="1">
    <source>
        <dbReference type="SAM" id="MobiDB-lite"/>
    </source>
</evidence>
<keyword evidence="2" id="KW-0472">Membrane</keyword>
<dbReference type="Proteomes" id="UP001431783">
    <property type="component" value="Unassembled WGS sequence"/>
</dbReference>
<keyword evidence="5" id="KW-1185">Reference proteome</keyword>
<dbReference type="Pfam" id="PF17820">
    <property type="entry name" value="PDZ_6"/>
    <property type="match status" value="1"/>
</dbReference>
<proteinExistence type="predicted"/>
<feature type="compositionally biased region" description="Basic and acidic residues" evidence="1">
    <location>
        <begin position="613"/>
        <end position="630"/>
    </location>
</feature>
<evidence type="ECO:0000313" key="5">
    <source>
        <dbReference type="Proteomes" id="UP001431783"/>
    </source>
</evidence>
<dbReference type="Gene3D" id="2.30.42.10">
    <property type="match status" value="1"/>
</dbReference>
<sequence length="994" mass="112197">MSNNTNVSFSVILDLFLRHAGPISRPNNRTTGIISLPPGSRGPKSLYLKRIGGSFGFTLRHFIIYPPDGLTEEDDARLAALGALHAPLETIFVRKVKKPGPAFQAGLQKGDRIVAVNGIQVIDKPYSFVIQLIQKSPAYLHLLVVPKEEDALQRLFTDTAYNPVSNQNFIPDSPPVDRRSAQQFLTNTFHQRPGELQVDAQFWRSLRYPFGYHPPRIEKRPQSYQPEKHQRSADNLSRRSQAVPNEIYTEIQIHDIPTRHGSKAQPQVPPYKKMGRRSSEGNSYNNCEPYYDLPEYSSIASDDEMVFNNQKSRNFYKSPNLGGDNASQSSANMSVLTYPSSAGCRLSLNDERRESSSSLTSSYADGSKDSLSSFESNSTLTGHETDDSAILSRYRKSFQQKEEFLKMPSSPYEPALIQREFYGRPKRLEKPQWPPNDQTRQDSPSRTKPTHQNFQRVKNDIETERDLNQSQNIPVAGVVVSAVQKRSTKSPRDRNQVAKMDYIQELSSAAVDTSQSESANSTFTGDEKEEKRVCSPIQLVSTRTKQFESGKALPEDDPLLSDRTSFYKSELSKISSKRLVPNVNERTQEYEIRSSDPRRDPATNATLSTQKKIQRDSRSLDSSDVSENHSNRLHFRSNSADSWSGTSDNVKENKLHRQDTVIEKSAQNDKPEITTLKPNRGDFSPLIPESVKLFPVSPSVSITPATTPVDLPKPIRPSQLDLDAPVRPMRHLKPPSTVLDLPIDQFLTQDGEDATIQVRRRVKNTNITDDDRLTRRESYLKATEGSRLQFECDFSDGETSPQVLRSAHRRWRPPLFPGDIQQLRKLFEDAASSLGGSLSDNSSSSTSLERDKGRSSPFEKEKYGVSREGALNCKITELDGKRPAIRSWRQTWAVLKGSKLFLYKDRNHQLIVITITYSYALWLQLIHLSWHLLNTAHYLRNIRSIVNVSQRACISLIHDGTIAISTRSTSTPFYGVQGTRAVAGDRSVDQRALR</sequence>
<feature type="compositionally biased region" description="Low complexity" evidence="1">
    <location>
        <begin position="834"/>
        <end position="847"/>
    </location>
</feature>
<feature type="compositionally biased region" description="Polar residues" evidence="1">
    <location>
        <begin position="636"/>
        <end position="648"/>
    </location>
</feature>
<feature type="region of interest" description="Disordered" evidence="1">
    <location>
        <begin position="426"/>
        <end position="456"/>
    </location>
</feature>
<dbReference type="SUPFAM" id="SSF50729">
    <property type="entry name" value="PH domain-like"/>
    <property type="match status" value="1"/>
</dbReference>
<feature type="region of interest" description="Disordered" evidence="1">
    <location>
        <begin position="258"/>
        <end position="286"/>
    </location>
</feature>
<reference evidence="4 5" key="1">
    <citation type="submission" date="2023-03" db="EMBL/GenBank/DDBJ databases">
        <title>Genome insight into feeding habits of ladybird beetles.</title>
        <authorList>
            <person name="Li H.-S."/>
            <person name="Huang Y.-H."/>
            <person name="Pang H."/>
        </authorList>
    </citation>
    <scope>NUCLEOTIDE SEQUENCE [LARGE SCALE GENOMIC DNA]</scope>
    <source>
        <strain evidence="4">SYSU_2023b</strain>
        <tissue evidence="4">Whole body</tissue>
    </source>
</reference>
<dbReference type="PROSITE" id="PS50106">
    <property type="entry name" value="PDZ"/>
    <property type="match status" value="1"/>
</dbReference>
<feature type="domain" description="PDZ" evidence="3">
    <location>
        <begin position="33"/>
        <end position="148"/>
    </location>
</feature>
<keyword evidence="2" id="KW-0812">Transmembrane</keyword>
<evidence type="ECO:0000313" key="4">
    <source>
        <dbReference type="EMBL" id="KAK9889820.1"/>
    </source>
</evidence>
<accession>A0AAW1VCS7</accession>
<keyword evidence="2" id="KW-1133">Transmembrane helix</keyword>
<evidence type="ECO:0000256" key="2">
    <source>
        <dbReference type="SAM" id="Phobius"/>
    </source>
</evidence>
<dbReference type="InterPro" id="IPR036034">
    <property type="entry name" value="PDZ_sf"/>
</dbReference>
<dbReference type="EMBL" id="JARQZJ010000123">
    <property type="protein sequence ID" value="KAK9889820.1"/>
    <property type="molecule type" value="Genomic_DNA"/>
</dbReference>
<dbReference type="InterPro" id="IPR041489">
    <property type="entry name" value="PDZ_6"/>
</dbReference>
<feature type="region of interest" description="Disordered" evidence="1">
    <location>
        <begin position="214"/>
        <end position="241"/>
    </location>
</feature>
<feature type="transmembrane region" description="Helical" evidence="2">
    <location>
        <begin position="910"/>
        <end position="933"/>
    </location>
</feature>
<dbReference type="AlphaFoldDB" id="A0AAW1VCS7"/>
<organism evidence="4 5">
    <name type="scientific">Henosepilachna vigintioctopunctata</name>
    <dbReference type="NCBI Taxonomy" id="420089"/>
    <lineage>
        <taxon>Eukaryota</taxon>
        <taxon>Metazoa</taxon>
        <taxon>Ecdysozoa</taxon>
        <taxon>Arthropoda</taxon>
        <taxon>Hexapoda</taxon>
        <taxon>Insecta</taxon>
        <taxon>Pterygota</taxon>
        <taxon>Neoptera</taxon>
        <taxon>Endopterygota</taxon>
        <taxon>Coleoptera</taxon>
        <taxon>Polyphaga</taxon>
        <taxon>Cucujiformia</taxon>
        <taxon>Coccinelloidea</taxon>
        <taxon>Coccinellidae</taxon>
        <taxon>Epilachninae</taxon>
        <taxon>Epilachnini</taxon>
        <taxon>Henosepilachna</taxon>
    </lineage>
</organism>
<feature type="compositionally biased region" description="Basic and acidic residues" evidence="1">
    <location>
        <begin position="215"/>
        <end position="232"/>
    </location>
</feature>
<feature type="region of interest" description="Disordered" evidence="1">
    <location>
        <begin position="349"/>
        <end position="385"/>
    </location>
</feature>
<protein>
    <recommendedName>
        <fullName evidence="3">PDZ domain-containing protein</fullName>
    </recommendedName>
</protein>
<feature type="compositionally biased region" description="Polar residues" evidence="1">
    <location>
        <begin position="446"/>
        <end position="456"/>
    </location>
</feature>
<gene>
    <name evidence="4" type="ORF">WA026_007188</name>
</gene>
<dbReference type="PANTHER" id="PTHR23175">
    <property type="entry name" value="PDZ DOMAIN-CONTAINING PROTEIN"/>
    <property type="match status" value="1"/>
</dbReference>
<dbReference type="Gene3D" id="2.30.29.30">
    <property type="entry name" value="Pleckstrin-homology domain (PH domain)/Phosphotyrosine-binding domain (PTB)"/>
    <property type="match status" value="1"/>
</dbReference>
<feature type="compositionally biased region" description="Basic and acidic residues" evidence="1">
    <location>
        <begin position="848"/>
        <end position="863"/>
    </location>
</feature>
<dbReference type="PANTHER" id="PTHR23175:SF23">
    <property type="entry name" value="PDZ DOMAIN-CONTAINING PROTEIN"/>
    <property type="match status" value="1"/>
</dbReference>
<feature type="region of interest" description="Disordered" evidence="1">
    <location>
        <begin position="585"/>
        <end position="656"/>
    </location>
</feature>
<feature type="compositionally biased region" description="Polar residues" evidence="1">
    <location>
        <begin position="369"/>
        <end position="382"/>
    </location>
</feature>
<comment type="caution">
    <text evidence="4">The sequence shown here is derived from an EMBL/GenBank/DDBJ whole genome shotgun (WGS) entry which is preliminary data.</text>
</comment>
<dbReference type="InterPro" id="IPR001478">
    <property type="entry name" value="PDZ"/>
</dbReference>
<evidence type="ECO:0000259" key="3">
    <source>
        <dbReference type="PROSITE" id="PS50106"/>
    </source>
</evidence>